<keyword evidence="3" id="KW-0804">Transcription</keyword>
<evidence type="ECO:0000313" key="8">
    <source>
        <dbReference type="EMBL" id="MTV29942.1"/>
    </source>
</evidence>
<keyword evidence="1" id="KW-0805">Transcription regulation</keyword>
<proteinExistence type="predicted"/>
<evidence type="ECO:0000259" key="5">
    <source>
        <dbReference type="PROSITE" id="PS50042"/>
    </source>
</evidence>
<dbReference type="CDD" id="cd00038">
    <property type="entry name" value="CAP_ED"/>
    <property type="match status" value="1"/>
</dbReference>
<feature type="region of interest" description="Disordered" evidence="4">
    <location>
        <begin position="1"/>
        <end position="48"/>
    </location>
</feature>
<dbReference type="InterPro" id="IPR036388">
    <property type="entry name" value="WH-like_DNA-bd_sf"/>
</dbReference>
<dbReference type="SUPFAM" id="SSF55073">
    <property type="entry name" value="Nucleotide cyclase"/>
    <property type="match status" value="1"/>
</dbReference>
<evidence type="ECO:0000313" key="9">
    <source>
        <dbReference type="Proteomes" id="UP000439113"/>
    </source>
</evidence>
<evidence type="ECO:0000259" key="6">
    <source>
        <dbReference type="PROSITE" id="PS50887"/>
    </source>
</evidence>
<evidence type="ECO:0000256" key="1">
    <source>
        <dbReference type="ARBA" id="ARBA00023015"/>
    </source>
</evidence>
<dbReference type="PROSITE" id="PS51063">
    <property type="entry name" value="HTH_CRP_2"/>
    <property type="match status" value="1"/>
</dbReference>
<feature type="domain" description="Cyclic nucleotide-binding" evidence="5">
    <location>
        <begin position="106"/>
        <end position="209"/>
    </location>
</feature>
<dbReference type="EMBL" id="WNKS01000002">
    <property type="protein sequence ID" value="MTV29942.1"/>
    <property type="molecule type" value="Genomic_DNA"/>
</dbReference>
<dbReference type="SMART" id="SM00419">
    <property type="entry name" value="HTH_CRP"/>
    <property type="match status" value="1"/>
</dbReference>
<dbReference type="InterPro" id="IPR050397">
    <property type="entry name" value="Env_Response_Regulators"/>
</dbReference>
<dbReference type="AlphaFoldDB" id="A0A6N8DHN9"/>
<dbReference type="SMART" id="SM00267">
    <property type="entry name" value="GGDEF"/>
    <property type="match status" value="1"/>
</dbReference>
<dbReference type="SMART" id="SM00100">
    <property type="entry name" value="cNMP"/>
    <property type="match status" value="1"/>
</dbReference>
<evidence type="ECO:0000259" key="7">
    <source>
        <dbReference type="PROSITE" id="PS51063"/>
    </source>
</evidence>
<dbReference type="InterPro" id="IPR036390">
    <property type="entry name" value="WH_DNA-bd_sf"/>
</dbReference>
<evidence type="ECO:0000256" key="2">
    <source>
        <dbReference type="ARBA" id="ARBA00023125"/>
    </source>
</evidence>
<name>A0A6N8DHN9_RHOAC</name>
<organism evidence="8 9">
    <name type="scientific">Rhodoblastus acidophilus</name>
    <name type="common">Rhodopseudomonas acidophila</name>
    <dbReference type="NCBI Taxonomy" id="1074"/>
    <lineage>
        <taxon>Bacteria</taxon>
        <taxon>Pseudomonadati</taxon>
        <taxon>Pseudomonadota</taxon>
        <taxon>Alphaproteobacteria</taxon>
        <taxon>Hyphomicrobiales</taxon>
        <taxon>Rhodoblastaceae</taxon>
        <taxon>Rhodoblastus</taxon>
    </lineage>
</organism>
<dbReference type="Gene3D" id="3.30.70.270">
    <property type="match status" value="1"/>
</dbReference>
<gene>
    <name evidence="8" type="ORF">GJ654_02920</name>
</gene>
<dbReference type="Gene3D" id="1.10.10.10">
    <property type="entry name" value="Winged helix-like DNA-binding domain superfamily/Winged helix DNA-binding domain"/>
    <property type="match status" value="1"/>
</dbReference>
<dbReference type="InterPro" id="IPR000595">
    <property type="entry name" value="cNMP-bd_dom"/>
</dbReference>
<evidence type="ECO:0000256" key="3">
    <source>
        <dbReference type="ARBA" id="ARBA00023163"/>
    </source>
</evidence>
<dbReference type="PANTHER" id="PTHR24567">
    <property type="entry name" value="CRP FAMILY TRANSCRIPTIONAL REGULATORY PROTEIN"/>
    <property type="match status" value="1"/>
</dbReference>
<keyword evidence="2" id="KW-0238">DNA-binding</keyword>
<dbReference type="InterPro" id="IPR000160">
    <property type="entry name" value="GGDEF_dom"/>
</dbReference>
<dbReference type="NCBIfam" id="TIGR00254">
    <property type="entry name" value="GGDEF"/>
    <property type="match status" value="1"/>
</dbReference>
<dbReference type="InterPro" id="IPR043128">
    <property type="entry name" value="Rev_trsase/Diguanyl_cyclase"/>
</dbReference>
<sequence length="520" mass="56496">MRALRIASTPGLFRSDDKDSSRRTGSHCAQKASGRGSAVGAMRSRPLRSSDRMIRAACPKVLRTPLFDHSQTVFRLKRGNIRSLCPGGRLLTMESRELSAALRSPLFQLLGPDLCSLLAASGSVREYRRGEMVFWQGEAADGLFVVLSGCLKLCRETASHDHEVIGVLTACQIYFEPSMFADGRHHVIAEAVSSARVARLDAQTLRNAILRRPELAFTLLSLSAAANKGLVEQVEQLKTRSVPQRIAGFLLQQAELTGQPQNFSLPFSKTLIARFVGAKLESFSRSLVHLADQGVRIVNDRVTIQDIDRLARFVDGVAGDAPHDRRPILTRFASMGRRRKFDDGLVRSWRKAESAGAPISLLLIDVGQGRASSEADRGLLVAVGDTIAREADRDGKFMVHYGGDIFAIAAPKADRGDAMRLAEKLAAMLENDSRRAEASVIAAIGSATIFPTADDHIEKIVCFADIALHQAKTLGRGQIRDFFDGDPGCEVARKSPSGGARIPVIESSHCAACRKDAPCC</sequence>
<reference evidence="8 9" key="1">
    <citation type="submission" date="2019-11" db="EMBL/GenBank/DDBJ databases">
        <title>Whole-genome sequence of a Rhodoblastus acidophilus DSM 142.</title>
        <authorList>
            <person name="Kyndt J.A."/>
            <person name="Meyer T.E."/>
        </authorList>
    </citation>
    <scope>NUCLEOTIDE SEQUENCE [LARGE SCALE GENOMIC DNA]</scope>
    <source>
        <strain evidence="8 9">DSM 142</strain>
    </source>
</reference>
<dbReference type="InterPro" id="IPR012318">
    <property type="entry name" value="HTH_CRP"/>
</dbReference>
<dbReference type="PROSITE" id="PS50042">
    <property type="entry name" value="CNMP_BINDING_3"/>
    <property type="match status" value="1"/>
</dbReference>
<dbReference type="Pfam" id="PF13545">
    <property type="entry name" value="HTH_Crp_2"/>
    <property type="match status" value="1"/>
</dbReference>
<protein>
    <submittedName>
        <fullName evidence="8">Cyclic nucleotide-binding domain-containing protein</fullName>
    </submittedName>
</protein>
<feature type="domain" description="GGDEF" evidence="6">
    <location>
        <begin position="357"/>
        <end position="484"/>
    </location>
</feature>
<dbReference type="Proteomes" id="UP000439113">
    <property type="component" value="Unassembled WGS sequence"/>
</dbReference>
<dbReference type="GO" id="GO:0005829">
    <property type="term" value="C:cytosol"/>
    <property type="evidence" value="ECO:0007669"/>
    <property type="project" value="TreeGrafter"/>
</dbReference>
<evidence type="ECO:0000256" key="4">
    <source>
        <dbReference type="SAM" id="MobiDB-lite"/>
    </source>
</evidence>
<dbReference type="PANTHER" id="PTHR24567:SF74">
    <property type="entry name" value="HTH-TYPE TRANSCRIPTIONAL REGULATOR ARCR"/>
    <property type="match status" value="1"/>
</dbReference>
<dbReference type="PROSITE" id="PS50887">
    <property type="entry name" value="GGDEF"/>
    <property type="match status" value="1"/>
</dbReference>
<dbReference type="OrthoDB" id="7827473at2"/>
<dbReference type="GO" id="GO:0003677">
    <property type="term" value="F:DNA binding"/>
    <property type="evidence" value="ECO:0007669"/>
    <property type="project" value="UniProtKB-KW"/>
</dbReference>
<dbReference type="InterPro" id="IPR029787">
    <property type="entry name" value="Nucleotide_cyclase"/>
</dbReference>
<dbReference type="GO" id="GO:0003700">
    <property type="term" value="F:DNA-binding transcription factor activity"/>
    <property type="evidence" value="ECO:0007669"/>
    <property type="project" value="TreeGrafter"/>
</dbReference>
<dbReference type="Pfam" id="PF00027">
    <property type="entry name" value="cNMP_binding"/>
    <property type="match status" value="1"/>
</dbReference>
<dbReference type="Pfam" id="PF00990">
    <property type="entry name" value="GGDEF"/>
    <property type="match status" value="1"/>
</dbReference>
<dbReference type="InterPro" id="IPR014710">
    <property type="entry name" value="RmlC-like_jellyroll"/>
</dbReference>
<dbReference type="Gene3D" id="2.60.120.10">
    <property type="entry name" value="Jelly Rolls"/>
    <property type="match status" value="1"/>
</dbReference>
<accession>A0A6N8DHN9</accession>
<dbReference type="SUPFAM" id="SSF46785">
    <property type="entry name" value="Winged helix' DNA-binding domain"/>
    <property type="match status" value="1"/>
</dbReference>
<feature type="domain" description="HTH crp-type" evidence="7">
    <location>
        <begin position="240"/>
        <end position="308"/>
    </location>
</feature>
<comment type="caution">
    <text evidence="8">The sequence shown here is derived from an EMBL/GenBank/DDBJ whole genome shotgun (WGS) entry which is preliminary data.</text>
</comment>
<dbReference type="SUPFAM" id="SSF51206">
    <property type="entry name" value="cAMP-binding domain-like"/>
    <property type="match status" value="1"/>
</dbReference>
<dbReference type="InterPro" id="IPR018490">
    <property type="entry name" value="cNMP-bd_dom_sf"/>
</dbReference>